<evidence type="ECO:0000313" key="2">
    <source>
        <dbReference type="Proteomes" id="UP000650424"/>
    </source>
</evidence>
<dbReference type="RefSeq" id="WP_186946502.1">
    <property type="nucleotide sequence ID" value="NZ_JACOGF010000003.1"/>
</dbReference>
<accession>A0ABR6ZN11</accession>
<protein>
    <submittedName>
        <fullName evidence="1">Uncharacterized protein</fullName>
    </submittedName>
</protein>
<comment type="caution">
    <text evidence="1">The sequence shown here is derived from an EMBL/GenBank/DDBJ whole genome shotgun (WGS) entry which is preliminary data.</text>
</comment>
<reference evidence="1 2" key="1">
    <citation type="submission" date="2020-08" db="EMBL/GenBank/DDBJ databases">
        <title>Novel species isolated from subtropical streams in China.</title>
        <authorList>
            <person name="Lu H."/>
        </authorList>
    </citation>
    <scope>NUCLEOTIDE SEQUENCE [LARGE SCALE GENOMIC DNA]</scope>
    <source>
        <strain evidence="1 2">CY18W</strain>
    </source>
</reference>
<sequence length="833" mass="96056">MLADDHIKRLQADPDGIDFDGFRRQGVELLQALSGQTWTDYNIHDPGVTLLEMLCYGLTDLVYRSGFSVADFLTLESGGINFERQALYRPQDILPIRPVTAIDYCKLIYDHVPEIDDIWIQTDNQGEKLEGLFSIYVKLHQPLSEIEQRSPEDVRQDIIALYANNRNLCQDLDQVYIVQTDIYFLAGEIEIDDSRPAAEIYADIYFQCATLISSGARITRFEEAVAEGKNWEELLDGPLTRRGYIDDRYFARTSHNIDVVSLIALIRRMPGVKQVHHLQLVDSQGKKYDHLNFNLKSKRCSVLGFPRNVDQMNLMHLVYTQTGSQQFSTHHPIRQKFMLPQEVSLLEQVRLILKKHEFNQHAFRRHDVNLDELIELPQGEHRPLREYSSIAEHSPAIYGINHYGVPSSEPPEVHARARQLKGFLFAFEQMMANYLQSLQGIPDLYSLDTDLKQSYFSQLLGNQQIPLVETLYRNTLSPSLPAEILSKFDQFIDRRNRVLDSMLAIYGESFPADALRRFNVYHHEHDDQTVIDSKISFLAHIRELSAQRGAAMNVHAPYWTGANRACLQHKLLLLLGCTEASLGRSLTAHFSSASPAFVSAKTYEKKLGEHPKYKANDSHVLPLPLQKTGGITQIKRLPHDMICVELLRAGIDLQRYHLVERADKKVWLCLEVEPDKPIWYLIPLPRDQAVNYAHGLRQRLIELSQQSEGLHVLEHLLLRPASQQVNRDVEDGFYEHRVSIVLPSYTARFADPACRAWVEELIAQNLPAHILPEIHWLDYVYMHQFEQRYKNWLELLNQTRRSGQPAEGLDQTADDIITLLRIVRQNYSPQHWL</sequence>
<gene>
    <name evidence="1" type="ORF">H8L32_07265</name>
</gene>
<proteinExistence type="predicted"/>
<dbReference type="Proteomes" id="UP000650424">
    <property type="component" value="Unassembled WGS sequence"/>
</dbReference>
<name>A0ABR6ZN11_9BURK</name>
<keyword evidence="2" id="KW-1185">Reference proteome</keyword>
<organism evidence="1 2">
    <name type="scientific">Undibacterium hunanense</name>
    <dbReference type="NCBI Taxonomy" id="2762292"/>
    <lineage>
        <taxon>Bacteria</taxon>
        <taxon>Pseudomonadati</taxon>
        <taxon>Pseudomonadota</taxon>
        <taxon>Betaproteobacteria</taxon>
        <taxon>Burkholderiales</taxon>
        <taxon>Oxalobacteraceae</taxon>
        <taxon>Undibacterium</taxon>
    </lineage>
</organism>
<evidence type="ECO:0000313" key="1">
    <source>
        <dbReference type="EMBL" id="MBC3917268.1"/>
    </source>
</evidence>
<dbReference type="EMBL" id="JACOGF010000003">
    <property type="protein sequence ID" value="MBC3917268.1"/>
    <property type="molecule type" value="Genomic_DNA"/>
</dbReference>